<protein>
    <submittedName>
        <fullName evidence="3">Phosphatase 2C-containing protein</fullName>
    </submittedName>
</protein>
<evidence type="ECO:0000256" key="1">
    <source>
        <dbReference type="SAM" id="MobiDB-lite"/>
    </source>
</evidence>
<dbReference type="EMBL" id="JAFCMP010000531">
    <property type="protein sequence ID" value="KAG5176944.1"/>
    <property type="molecule type" value="Genomic_DNA"/>
</dbReference>
<dbReference type="GO" id="GO:0004722">
    <property type="term" value="F:protein serine/threonine phosphatase activity"/>
    <property type="evidence" value="ECO:0007669"/>
    <property type="project" value="InterPro"/>
</dbReference>
<feature type="region of interest" description="Disordered" evidence="1">
    <location>
        <begin position="1"/>
        <end position="29"/>
    </location>
</feature>
<evidence type="ECO:0000259" key="2">
    <source>
        <dbReference type="PROSITE" id="PS51746"/>
    </source>
</evidence>
<dbReference type="InterPro" id="IPR001932">
    <property type="entry name" value="PPM-type_phosphatase-like_dom"/>
</dbReference>
<gene>
    <name evidence="3" type="ORF">JKP88DRAFT_170759</name>
</gene>
<name>A0A835YTT3_9STRA</name>
<evidence type="ECO:0000313" key="4">
    <source>
        <dbReference type="Proteomes" id="UP000664859"/>
    </source>
</evidence>
<dbReference type="AlphaFoldDB" id="A0A835YTT3"/>
<reference evidence="3" key="1">
    <citation type="submission" date="2021-02" db="EMBL/GenBank/DDBJ databases">
        <title>First Annotated Genome of the Yellow-green Alga Tribonema minus.</title>
        <authorList>
            <person name="Mahan K.M."/>
        </authorList>
    </citation>
    <scope>NUCLEOTIDE SEQUENCE</scope>
    <source>
        <strain evidence="3">UTEX B ZZ1240</strain>
    </source>
</reference>
<dbReference type="PANTHER" id="PTHR47992">
    <property type="entry name" value="PROTEIN PHOSPHATASE"/>
    <property type="match status" value="1"/>
</dbReference>
<sequence>MAGAPAAAARERGGVLRPPPHHHILHDPRRDPVTVAQTCAGGRAGVCSIQGLKPGNPRWENQDNFVMEEALDIDGGGDRLRVFAVLDGHGEAGHLVTRRCRERLPQLLRAARGDAARACVALHEDLASGVHVDCQCSGATCVVVTISARGAVTVANLGDSRCVLGRWECGGGGGRSGGGGGGMVGRAQRQVCAVPLTTDHKPDRPDERARIQAAGGQVGSRQLIVGSGPAGPIRIPMGPARVWYQVRGETMGLAMSRSIGDVIAHAAGVSAQPEVVEHCLDRDAGDAFLVLASDGVWDVLDAQAAVHIVAACAAAAGGAEWDPREAAALLAAAARKRWDGLSPMIDDITALVVKL</sequence>
<dbReference type="Gene3D" id="3.60.40.10">
    <property type="entry name" value="PPM-type phosphatase domain"/>
    <property type="match status" value="1"/>
</dbReference>
<dbReference type="SUPFAM" id="SSF81606">
    <property type="entry name" value="PP2C-like"/>
    <property type="match status" value="1"/>
</dbReference>
<dbReference type="InterPro" id="IPR036457">
    <property type="entry name" value="PPM-type-like_dom_sf"/>
</dbReference>
<accession>A0A835YTT3</accession>
<keyword evidence="4" id="KW-1185">Reference proteome</keyword>
<dbReference type="Pfam" id="PF00481">
    <property type="entry name" value="PP2C"/>
    <property type="match status" value="1"/>
</dbReference>
<proteinExistence type="predicted"/>
<dbReference type="PROSITE" id="PS51746">
    <property type="entry name" value="PPM_2"/>
    <property type="match status" value="1"/>
</dbReference>
<comment type="caution">
    <text evidence="3">The sequence shown here is derived from an EMBL/GenBank/DDBJ whole genome shotgun (WGS) entry which is preliminary data.</text>
</comment>
<dbReference type="InterPro" id="IPR015655">
    <property type="entry name" value="PP2C"/>
</dbReference>
<evidence type="ECO:0000313" key="3">
    <source>
        <dbReference type="EMBL" id="KAG5176944.1"/>
    </source>
</evidence>
<dbReference type="CDD" id="cd00143">
    <property type="entry name" value="PP2Cc"/>
    <property type="match status" value="1"/>
</dbReference>
<dbReference type="OrthoDB" id="10264738at2759"/>
<organism evidence="3 4">
    <name type="scientific">Tribonema minus</name>
    <dbReference type="NCBI Taxonomy" id="303371"/>
    <lineage>
        <taxon>Eukaryota</taxon>
        <taxon>Sar</taxon>
        <taxon>Stramenopiles</taxon>
        <taxon>Ochrophyta</taxon>
        <taxon>PX clade</taxon>
        <taxon>Xanthophyceae</taxon>
        <taxon>Tribonematales</taxon>
        <taxon>Tribonemataceae</taxon>
        <taxon>Tribonema</taxon>
    </lineage>
</organism>
<dbReference type="Proteomes" id="UP000664859">
    <property type="component" value="Unassembled WGS sequence"/>
</dbReference>
<dbReference type="SMART" id="SM00332">
    <property type="entry name" value="PP2Cc"/>
    <property type="match status" value="1"/>
</dbReference>
<feature type="domain" description="PPM-type phosphatase" evidence="2">
    <location>
        <begin position="43"/>
        <end position="355"/>
    </location>
</feature>